<dbReference type="EMBL" id="JXMS01000017">
    <property type="protein sequence ID" value="OBQ50200.1"/>
    <property type="molecule type" value="Genomic_DNA"/>
</dbReference>
<dbReference type="RefSeq" id="WP_066855626.1">
    <property type="nucleotide sequence ID" value="NZ_JXMS01000017.1"/>
</dbReference>
<keyword evidence="5" id="KW-1015">Disulfide bond</keyword>
<dbReference type="Pfam" id="PF07992">
    <property type="entry name" value="Pyr_redox_2"/>
    <property type="match status" value="1"/>
</dbReference>
<dbReference type="Gene3D" id="3.40.30.80">
    <property type="match status" value="1"/>
</dbReference>
<evidence type="ECO:0000256" key="6">
    <source>
        <dbReference type="ARBA" id="ARBA00023284"/>
    </source>
</evidence>
<evidence type="ECO:0000259" key="9">
    <source>
        <dbReference type="Pfam" id="PF13192"/>
    </source>
</evidence>
<dbReference type="Proteomes" id="UP000091979">
    <property type="component" value="Unassembled WGS sequence"/>
</dbReference>
<dbReference type="PROSITE" id="PS00573">
    <property type="entry name" value="PYRIDINE_REDOX_2"/>
    <property type="match status" value="1"/>
</dbReference>
<evidence type="ECO:0000256" key="5">
    <source>
        <dbReference type="ARBA" id="ARBA00023157"/>
    </source>
</evidence>
<evidence type="ECO:0000256" key="1">
    <source>
        <dbReference type="ARBA" id="ARBA00009333"/>
    </source>
</evidence>
<evidence type="ECO:0000256" key="3">
    <source>
        <dbReference type="ARBA" id="ARBA00022827"/>
    </source>
</evidence>
<comment type="similarity">
    <text evidence="1">Belongs to the class-II pyridine nucleotide-disulfide oxidoreductase family.</text>
</comment>
<dbReference type="InterPro" id="IPR050097">
    <property type="entry name" value="Ferredoxin-NADP_redctase_2"/>
</dbReference>
<dbReference type="GO" id="GO:0016668">
    <property type="term" value="F:oxidoreductase activity, acting on a sulfur group of donors, NAD(P) as acceptor"/>
    <property type="evidence" value="ECO:0007669"/>
    <property type="project" value="UniProtKB-ARBA"/>
</dbReference>
<evidence type="ECO:0000256" key="4">
    <source>
        <dbReference type="ARBA" id="ARBA00023002"/>
    </source>
</evidence>
<dbReference type="PANTHER" id="PTHR48105">
    <property type="entry name" value="THIOREDOXIN REDUCTASE 1-RELATED-RELATED"/>
    <property type="match status" value="1"/>
</dbReference>
<feature type="compositionally biased region" description="Low complexity" evidence="7">
    <location>
        <begin position="10"/>
        <end position="21"/>
    </location>
</feature>
<keyword evidence="2" id="KW-0285">Flavoprotein</keyword>
<feature type="domain" description="FAD/NAD(P)-binding" evidence="8">
    <location>
        <begin position="259"/>
        <end position="544"/>
    </location>
</feature>
<evidence type="ECO:0000313" key="10">
    <source>
        <dbReference type="EMBL" id="OBQ50200.1"/>
    </source>
</evidence>
<protein>
    <submittedName>
        <fullName evidence="10">Thioredoxin reductase</fullName>
    </submittedName>
</protein>
<evidence type="ECO:0000259" key="8">
    <source>
        <dbReference type="Pfam" id="PF07992"/>
    </source>
</evidence>
<keyword evidence="4" id="KW-0560">Oxidoreductase</keyword>
<dbReference type="InterPro" id="IPR023753">
    <property type="entry name" value="FAD/NAD-binding_dom"/>
</dbReference>
<feature type="region of interest" description="Disordered" evidence="7">
    <location>
        <begin position="1"/>
        <end position="26"/>
    </location>
</feature>
<dbReference type="PRINTS" id="PR00368">
    <property type="entry name" value="FADPNR"/>
</dbReference>
<dbReference type="InterPro" id="IPR036188">
    <property type="entry name" value="FAD/NAD-bd_sf"/>
</dbReference>
<proteinExistence type="inferred from homology"/>
<keyword evidence="6" id="KW-0676">Redox-active center</keyword>
<evidence type="ECO:0000256" key="7">
    <source>
        <dbReference type="SAM" id="MobiDB-lite"/>
    </source>
</evidence>
<sequence>MAPLSKSKKSSASSTSSNKASDTAEERWLLPEEARANLTELFKQLKKNIELHVVTDSDEENMFNTVTKQFAFDISRLSSKISVTHHSVNDNFSKKHEVTLSPTLLFNPDEYDIRFTGAPLGEEGKAFIETILHISLGVSSLSETSKTILSELQEPRHIRMFSSPGCPYCPAQFMNAVQAAIEKPKLIRADCIDSDEFPALTKQYGVGSVPHTSFSESYHRIGLMPQERFCLELLMLRDAEEVLREQEWAEEPEEEGKVYDLIILGAGPAGLTAAIYAKRSGLNSVVLDTSVIGGQVMTTPVVENYPGFRSVGGTALVEILTAHTREYSNIRENQLIHSVSIKDVIEVQTAERRYSAKALIFATGTEWRSLGVEGETKYFGTGVTHCAACDGYMFRGKHVVMVGGGNTALTDALHLKNLGIDVTIIHRRDALRAQQTLQDAIAREAIPVIFNTVISKIYGTDKELLGVILTNTETGKTTDHPCEGVFIAIGMDPNSQLAEQIGVALNSDKTIHVDARMRTNIPRIYAAGDVNGGIRQIVTAVSDGAVAAMSAFEDLQQPYWASEKTEPSL</sequence>
<accession>A0A1B7XBS7</accession>
<dbReference type="AlphaFoldDB" id="A0A1B7XBS7"/>
<dbReference type="OrthoDB" id="9806179at2"/>
<evidence type="ECO:0000256" key="2">
    <source>
        <dbReference type="ARBA" id="ARBA00022630"/>
    </source>
</evidence>
<dbReference type="InterPro" id="IPR036249">
    <property type="entry name" value="Thioredoxin-like_sf"/>
</dbReference>
<dbReference type="SUPFAM" id="SSF51905">
    <property type="entry name" value="FAD/NAD(P)-binding domain"/>
    <property type="match status" value="1"/>
</dbReference>
<dbReference type="Pfam" id="PF13192">
    <property type="entry name" value="Thioredoxin_3"/>
    <property type="match status" value="1"/>
</dbReference>
<reference evidence="10 11" key="1">
    <citation type="submission" date="2015-01" db="EMBL/GenBank/DDBJ databases">
        <title>Desulfovibrio sp. JC271 draft genome sequence.</title>
        <authorList>
            <person name="Shivani Y."/>
            <person name="Subhash Y."/>
            <person name="Sasikala C."/>
            <person name="Ramana C.V."/>
        </authorList>
    </citation>
    <scope>NUCLEOTIDE SEQUENCE [LARGE SCALE GENOMIC DNA]</scope>
    <source>
        <strain evidence="10 11">JC271</strain>
    </source>
</reference>
<keyword evidence="11" id="KW-1185">Reference proteome</keyword>
<dbReference type="STRING" id="1560234.SP90_10565"/>
<organism evidence="10 11">
    <name type="scientific">Halodesulfovibrio spirochaetisodalis</name>
    <dbReference type="NCBI Taxonomy" id="1560234"/>
    <lineage>
        <taxon>Bacteria</taxon>
        <taxon>Pseudomonadati</taxon>
        <taxon>Thermodesulfobacteriota</taxon>
        <taxon>Desulfovibrionia</taxon>
        <taxon>Desulfovibrionales</taxon>
        <taxon>Desulfovibrionaceae</taxon>
        <taxon>Halodesulfovibrio</taxon>
    </lineage>
</organism>
<dbReference type="PATRIC" id="fig|1560234.3.peg.964"/>
<dbReference type="InterPro" id="IPR008255">
    <property type="entry name" value="Pyr_nucl-diS_OxRdtase_2_AS"/>
</dbReference>
<dbReference type="Gene3D" id="3.50.50.60">
    <property type="entry name" value="FAD/NAD(P)-binding domain"/>
    <property type="match status" value="2"/>
</dbReference>
<feature type="domain" description="Thioredoxin-like fold" evidence="9">
    <location>
        <begin position="158"/>
        <end position="234"/>
    </location>
</feature>
<dbReference type="PRINTS" id="PR00469">
    <property type="entry name" value="PNDRDTASEII"/>
</dbReference>
<comment type="caution">
    <text evidence="10">The sequence shown here is derived from an EMBL/GenBank/DDBJ whole genome shotgun (WGS) entry which is preliminary data.</text>
</comment>
<evidence type="ECO:0000313" key="11">
    <source>
        <dbReference type="Proteomes" id="UP000091979"/>
    </source>
</evidence>
<gene>
    <name evidence="10" type="ORF">SP90_10565</name>
</gene>
<keyword evidence="3" id="KW-0274">FAD</keyword>
<dbReference type="SUPFAM" id="SSF52833">
    <property type="entry name" value="Thioredoxin-like"/>
    <property type="match status" value="2"/>
</dbReference>
<dbReference type="InterPro" id="IPR012336">
    <property type="entry name" value="Thioredoxin-like_fold"/>
</dbReference>
<name>A0A1B7XBS7_9BACT</name>